<keyword evidence="1" id="KW-1133">Transmembrane helix</keyword>
<gene>
    <name evidence="2" type="ORF">DXX99_08800</name>
</gene>
<evidence type="ECO:0000313" key="3">
    <source>
        <dbReference type="Proteomes" id="UP000256329"/>
    </source>
</evidence>
<name>A0A3D8P411_9THEO</name>
<keyword evidence="1" id="KW-0812">Transmembrane</keyword>
<organism evidence="2 3">
    <name type="scientific">Ammonifex thiophilus</name>
    <dbReference type="NCBI Taxonomy" id="444093"/>
    <lineage>
        <taxon>Bacteria</taxon>
        <taxon>Bacillati</taxon>
        <taxon>Bacillota</taxon>
        <taxon>Clostridia</taxon>
        <taxon>Thermoanaerobacterales</taxon>
        <taxon>Thermoanaerobacteraceae</taxon>
        <taxon>Ammonifex</taxon>
    </lineage>
</organism>
<dbReference type="RefSeq" id="WP_115793119.1">
    <property type="nucleotide sequence ID" value="NZ_QSLN01000015.1"/>
</dbReference>
<feature type="transmembrane region" description="Helical" evidence="1">
    <location>
        <begin position="12"/>
        <end position="29"/>
    </location>
</feature>
<feature type="transmembrane region" description="Helical" evidence="1">
    <location>
        <begin position="35"/>
        <end position="52"/>
    </location>
</feature>
<dbReference type="Proteomes" id="UP000256329">
    <property type="component" value="Unassembled WGS sequence"/>
</dbReference>
<dbReference type="AlphaFoldDB" id="A0A3D8P411"/>
<dbReference type="EMBL" id="QSLN01000015">
    <property type="protein sequence ID" value="RDV81790.1"/>
    <property type="molecule type" value="Genomic_DNA"/>
</dbReference>
<accession>A0A3D8P411</accession>
<reference evidence="2 3" key="1">
    <citation type="submission" date="2018-08" db="EMBL/GenBank/DDBJ databases">
        <title>Form III RuBisCO-mediated autotrophy in Thermodesulfobium bacteria.</title>
        <authorList>
            <person name="Toshchakov S.V."/>
            <person name="Kublanov I.V."/>
            <person name="Frolov E."/>
            <person name="Bonch-Osmolovskaya E.A."/>
            <person name="Tourova T.P."/>
            <person name="Chernych N.A."/>
            <person name="Lebedinsky A.V."/>
        </authorList>
    </citation>
    <scope>NUCLEOTIDE SEQUENCE [LARGE SCALE GENOMIC DNA]</scope>
    <source>
        <strain evidence="2 3">SR</strain>
    </source>
</reference>
<keyword evidence="1" id="KW-0472">Membrane</keyword>
<sequence length="88" mass="9452">MNFRDIPLTDLLLLVGAVMLSVFLARVAGKAFKTAFAWAVGAVAAVMVLRHLDGVLAFIQHAADTIWPAAQHAADRLVQIISSVLRSI</sequence>
<protein>
    <submittedName>
        <fullName evidence="2">Uncharacterized protein</fullName>
    </submittedName>
</protein>
<evidence type="ECO:0000313" key="2">
    <source>
        <dbReference type="EMBL" id="RDV81790.1"/>
    </source>
</evidence>
<evidence type="ECO:0000256" key="1">
    <source>
        <dbReference type="SAM" id="Phobius"/>
    </source>
</evidence>
<proteinExistence type="predicted"/>
<keyword evidence="3" id="KW-1185">Reference proteome</keyword>
<comment type="caution">
    <text evidence="2">The sequence shown here is derived from an EMBL/GenBank/DDBJ whole genome shotgun (WGS) entry which is preliminary data.</text>
</comment>